<evidence type="ECO:0000259" key="1">
    <source>
        <dbReference type="PROSITE" id="PS50846"/>
    </source>
</evidence>
<dbReference type="InterPro" id="IPR036163">
    <property type="entry name" value="HMA_dom_sf"/>
</dbReference>
<dbReference type="Gene3D" id="3.30.70.100">
    <property type="match status" value="1"/>
</dbReference>
<dbReference type="RefSeq" id="WP_406786898.1">
    <property type="nucleotide sequence ID" value="NZ_JBJIAA010000005.1"/>
</dbReference>
<gene>
    <name evidence="2" type="ORF">ACJDT4_07340</name>
</gene>
<accession>A0ABW8TCI6</accession>
<sequence length="85" mass="9247">MAKKISIEGMSCQHCVMHTKEALESIGASDVKVDLKKKCAVISNDVEDEKIKAAVEDAGYEVVKIEEASEESGSKLKGFFKKIKG</sequence>
<evidence type="ECO:0000313" key="3">
    <source>
        <dbReference type="Proteomes" id="UP001623592"/>
    </source>
</evidence>
<dbReference type="SUPFAM" id="SSF55008">
    <property type="entry name" value="HMA, heavy metal-associated domain"/>
    <property type="match status" value="1"/>
</dbReference>
<dbReference type="Proteomes" id="UP001623592">
    <property type="component" value="Unassembled WGS sequence"/>
</dbReference>
<protein>
    <submittedName>
        <fullName evidence="2">Heavy-metal-associated domain-containing protein</fullName>
    </submittedName>
</protein>
<comment type="caution">
    <text evidence="2">The sequence shown here is derived from an EMBL/GenBank/DDBJ whole genome shotgun (WGS) entry which is preliminary data.</text>
</comment>
<organism evidence="2 3">
    <name type="scientific">Clostridium neuense</name>
    <dbReference type="NCBI Taxonomy" id="1728934"/>
    <lineage>
        <taxon>Bacteria</taxon>
        <taxon>Bacillati</taxon>
        <taxon>Bacillota</taxon>
        <taxon>Clostridia</taxon>
        <taxon>Eubacteriales</taxon>
        <taxon>Clostridiaceae</taxon>
        <taxon>Clostridium</taxon>
    </lineage>
</organism>
<evidence type="ECO:0000313" key="2">
    <source>
        <dbReference type="EMBL" id="MFL0250234.1"/>
    </source>
</evidence>
<feature type="domain" description="HMA" evidence="1">
    <location>
        <begin position="1"/>
        <end position="63"/>
    </location>
</feature>
<reference evidence="2 3" key="1">
    <citation type="submission" date="2024-11" db="EMBL/GenBank/DDBJ databases">
        <authorList>
            <person name="Heng Y.C."/>
            <person name="Lim A.C.H."/>
            <person name="Lee J.K.Y."/>
            <person name="Kittelmann S."/>
        </authorList>
    </citation>
    <scope>NUCLEOTIDE SEQUENCE [LARGE SCALE GENOMIC DNA]</scope>
    <source>
        <strain evidence="2 3">WILCCON 0114</strain>
    </source>
</reference>
<dbReference type="EMBL" id="JBJIAA010000005">
    <property type="protein sequence ID" value="MFL0250234.1"/>
    <property type="molecule type" value="Genomic_DNA"/>
</dbReference>
<name>A0ABW8TCI6_9CLOT</name>
<dbReference type="InterPro" id="IPR006121">
    <property type="entry name" value="HMA_dom"/>
</dbReference>
<dbReference type="PROSITE" id="PS50846">
    <property type="entry name" value="HMA_2"/>
    <property type="match status" value="1"/>
</dbReference>
<dbReference type="CDD" id="cd00371">
    <property type="entry name" value="HMA"/>
    <property type="match status" value="1"/>
</dbReference>
<dbReference type="Pfam" id="PF00403">
    <property type="entry name" value="HMA"/>
    <property type="match status" value="1"/>
</dbReference>
<proteinExistence type="predicted"/>
<keyword evidence="3" id="KW-1185">Reference proteome</keyword>